<dbReference type="EMBL" id="CP003466">
    <property type="protein sequence ID" value="AFT72299.1"/>
    <property type="molecule type" value="Genomic_DNA"/>
</dbReference>
<gene>
    <name evidence="4 7" type="primary">greB</name>
    <name evidence="7" type="ordered locus">B5T_04038</name>
</gene>
<evidence type="ECO:0000256" key="2">
    <source>
        <dbReference type="ARBA" id="ARBA00023125"/>
    </source>
</evidence>
<dbReference type="PATRIC" id="fig|930169.3.peg.4000"/>
<dbReference type="InterPro" id="IPR006358">
    <property type="entry name" value="Tscrpt_elong_fac_GreB"/>
</dbReference>
<sequence length="185" mass="21182">MPADWIGKQVLRKVMGRWRPQGKPGSKYITPEGYQAMNRELQTLWKETRPQVTQAVQEAAAQGDRSENAEYIYGKKQLREIDRRIRFLSKRLDGMVVVDRPPEDTGKVFFGAWVEVEDEDGATHRYRLVGPDEADGGRGYISVDAPLARALLGKREDDEAWVRTPAGERCLYVNKIWYQFPEAAP</sequence>
<dbReference type="GO" id="GO:0003746">
    <property type="term" value="F:translation elongation factor activity"/>
    <property type="evidence" value="ECO:0007669"/>
    <property type="project" value="UniProtKB-KW"/>
</dbReference>
<evidence type="ECO:0000259" key="6">
    <source>
        <dbReference type="Pfam" id="PF03449"/>
    </source>
</evidence>
<dbReference type="InterPro" id="IPR036805">
    <property type="entry name" value="Tscrpt_elong_fac_GreA/B_N_sf"/>
</dbReference>
<dbReference type="HOGENOM" id="CLU_101379_3_0_6"/>
<dbReference type="FunFam" id="1.10.287.180:FF:000001">
    <property type="entry name" value="Transcription elongation factor GreA"/>
    <property type="match status" value="1"/>
</dbReference>
<proteinExistence type="inferred from homology"/>
<dbReference type="InterPro" id="IPR001437">
    <property type="entry name" value="Tscrpt_elong_fac_GreA/B_C"/>
</dbReference>
<dbReference type="PANTHER" id="PTHR30437:SF6">
    <property type="entry name" value="TRANSCRIPTION ELONGATION FACTOR GREB"/>
    <property type="match status" value="1"/>
</dbReference>
<feature type="domain" description="Transcription elongation factor GreA/GreB N-terminal" evidence="6">
    <location>
        <begin position="28"/>
        <end position="96"/>
    </location>
</feature>
<dbReference type="KEGG" id="adi:B5T_04038"/>
<reference evidence="7 8" key="1">
    <citation type="journal article" date="2012" name="J. Bacteriol.">
        <title>Complete genome sequence of Alcanivorax dieselolei type strain B5.</title>
        <authorList>
            <person name="Lai Q."/>
            <person name="Li W."/>
            <person name="Shao Z."/>
        </authorList>
    </citation>
    <scope>NUCLEOTIDE SEQUENCE [LARGE SCALE GENOMIC DNA]</scope>
    <source>
        <strain evidence="8">DSM 16502 / CGMCC 1.3690 / B-5</strain>
    </source>
</reference>
<dbReference type="InterPro" id="IPR018151">
    <property type="entry name" value="TF_GreA/GreB_CS"/>
</dbReference>
<dbReference type="SUPFAM" id="SSF54534">
    <property type="entry name" value="FKBP-like"/>
    <property type="match status" value="1"/>
</dbReference>
<organism evidence="7 8">
    <name type="scientific">Alcanivorax dieselolei (strain DSM 16502 / CGMCC 1.3690 / MCCC 1A00001 / B-5)</name>
    <name type="common">Alloalcanivorax dieselolei</name>
    <dbReference type="NCBI Taxonomy" id="930169"/>
    <lineage>
        <taxon>Bacteria</taxon>
        <taxon>Pseudomonadati</taxon>
        <taxon>Pseudomonadota</taxon>
        <taxon>Gammaproteobacteria</taxon>
        <taxon>Oceanospirillales</taxon>
        <taxon>Alcanivoracaceae</taxon>
        <taxon>Alloalcanivorax</taxon>
    </lineage>
</organism>
<evidence type="ECO:0000259" key="5">
    <source>
        <dbReference type="Pfam" id="PF01272"/>
    </source>
</evidence>
<comment type="function">
    <text evidence="4">Necessary for efficient RNA polymerase transcription elongation past template-encoded arresting sites. The arresting sites in DNA have the property of trapping a certain fraction of elongating RNA polymerases that pass through, resulting in locked ternary complexes. Cleavage of the nascent transcript by cleavage factors such as GreA or GreB allows the resumption of elongation from the new 3'terminus. GreB releases sequences of up to 9 nucleotides in length.</text>
</comment>
<dbReference type="Gene3D" id="1.10.287.180">
    <property type="entry name" value="Transcription elongation factor, GreA/GreB, N-terminal domain"/>
    <property type="match status" value="1"/>
</dbReference>
<keyword evidence="8" id="KW-1185">Reference proteome</keyword>
<dbReference type="STRING" id="930169.B5T_04038"/>
<dbReference type="InterPro" id="IPR028624">
    <property type="entry name" value="Tscrpt_elong_fac_GreA/B"/>
</dbReference>
<dbReference type="InterPro" id="IPR022691">
    <property type="entry name" value="Tscrpt_elong_fac_GreA/B_N"/>
</dbReference>
<protein>
    <recommendedName>
        <fullName evidence="4">Transcription elongation factor GreB</fullName>
    </recommendedName>
    <alternativeName>
        <fullName evidence="4">Transcript cleavage factor GreB</fullName>
    </alternativeName>
</protein>
<name>K0CFP5_ALCDB</name>
<evidence type="ECO:0000256" key="1">
    <source>
        <dbReference type="ARBA" id="ARBA00023015"/>
    </source>
</evidence>
<evidence type="ECO:0000256" key="4">
    <source>
        <dbReference type="HAMAP-Rule" id="MF_00930"/>
    </source>
</evidence>
<keyword evidence="1 4" id="KW-0805">Transcription regulation</keyword>
<evidence type="ECO:0000313" key="8">
    <source>
        <dbReference type="Proteomes" id="UP000006286"/>
    </source>
</evidence>
<keyword evidence="2 4" id="KW-0238">DNA-binding</keyword>
<dbReference type="FunFam" id="3.10.50.30:FF:000001">
    <property type="entry name" value="Transcription elongation factor GreA"/>
    <property type="match status" value="1"/>
</dbReference>
<feature type="domain" description="Transcription elongation factor GreA/GreB C-terminal" evidence="5">
    <location>
        <begin position="104"/>
        <end position="178"/>
    </location>
</feature>
<dbReference type="PANTHER" id="PTHR30437">
    <property type="entry name" value="TRANSCRIPTION ELONGATION FACTOR GREA"/>
    <property type="match status" value="1"/>
</dbReference>
<keyword evidence="7" id="KW-0648">Protein biosynthesis</keyword>
<dbReference type="NCBIfam" id="NF002506">
    <property type="entry name" value="PRK01885.1"/>
    <property type="match status" value="1"/>
</dbReference>
<dbReference type="Pfam" id="PF03449">
    <property type="entry name" value="GreA_GreB_N"/>
    <property type="match status" value="1"/>
</dbReference>
<dbReference type="PIRSF" id="PIRSF006092">
    <property type="entry name" value="GreA_GreB"/>
    <property type="match status" value="1"/>
</dbReference>
<accession>K0CFP5</accession>
<comment type="similarity">
    <text evidence="4">Belongs to the GreA/GreB family. GreB subfamily.</text>
</comment>
<evidence type="ECO:0000256" key="3">
    <source>
        <dbReference type="ARBA" id="ARBA00023163"/>
    </source>
</evidence>
<dbReference type="Gene3D" id="3.10.50.30">
    <property type="entry name" value="Transcription elongation factor, GreA/GreB, C-terminal domain"/>
    <property type="match status" value="1"/>
</dbReference>
<dbReference type="NCBIfam" id="TIGR01461">
    <property type="entry name" value="greB"/>
    <property type="match status" value="1"/>
</dbReference>
<keyword evidence="3 4" id="KW-0804">Transcription</keyword>
<dbReference type="SUPFAM" id="SSF46557">
    <property type="entry name" value="GreA transcript cleavage protein, N-terminal domain"/>
    <property type="match status" value="1"/>
</dbReference>
<dbReference type="GO" id="GO:0003677">
    <property type="term" value="F:DNA binding"/>
    <property type="evidence" value="ECO:0007669"/>
    <property type="project" value="UniProtKB-UniRule"/>
</dbReference>
<dbReference type="HAMAP" id="MF_00930">
    <property type="entry name" value="GreB"/>
    <property type="match status" value="1"/>
</dbReference>
<dbReference type="eggNOG" id="COG0782">
    <property type="taxonomic scope" value="Bacteria"/>
</dbReference>
<dbReference type="GO" id="GO:0070063">
    <property type="term" value="F:RNA polymerase binding"/>
    <property type="evidence" value="ECO:0007669"/>
    <property type="project" value="InterPro"/>
</dbReference>
<dbReference type="AlphaFoldDB" id="K0CFP5"/>
<keyword evidence="7" id="KW-0251">Elongation factor</keyword>
<dbReference type="HAMAP" id="MF_00105">
    <property type="entry name" value="GreA_GreB"/>
    <property type="match status" value="1"/>
</dbReference>
<dbReference type="InterPro" id="IPR023459">
    <property type="entry name" value="Tscrpt_elong_fac_GreA/B_fam"/>
</dbReference>
<dbReference type="GO" id="GO:0006354">
    <property type="term" value="P:DNA-templated transcription elongation"/>
    <property type="evidence" value="ECO:0007669"/>
    <property type="project" value="TreeGrafter"/>
</dbReference>
<dbReference type="Proteomes" id="UP000006286">
    <property type="component" value="Chromosome"/>
</dbReference>
<dbReference type="GO" id="GO:0032784">
    <property type="term" value="P:regulation of DNA-templated transcription elongation"/>
    <property type="evidence" value="ECO:0007669"/>
    <property type="project" value="UniProtKB-UniRule"/>
</dbReference>
<dbReference type="InterPro" id="IPR036953">
    <property type="entry name" value="GreA/GreB_C_sf"/>
</dbReference>
<dbReference type="PROSITE" id="PS00829">
    <property type="entry name" value="GREAB_1"/>
    <property type="match status" value="1"/>
</dbReference>
<evidence type="ECO:0000313" key="7">
    <source>
        <dbReference type="EMBL" id="AFT72299.1"/>
    </source>
</evidence>
<dbReference type="Pfam" id="PF01272">
    <property type="entry name" value="GreA_GreB"/>
    <property type="match status" value="1"/>
</dbReference>